<dbReference type="Pfam" id="PF05977">
    <property type="entry name" value="MFS_3"/>
    <property type="match status" value="1"/>
</dbReference>
<feature type="transmembrane region" description="Helical" evidence="7">
    <location>
        <begin position="428"/>
        <end position="449"/>
    </location>
</feature>
<evidence type="ECO:0000256" key="2">
    <source>
        <dbReference type="ARBA" id="ARBA00022448"/>
    </source>
</evidence>
<evidence type="ECO:0000256" key="3">
    <source>
        <dbReference type="ARBA" id="ARBA00022475"/>
    </source>
</evidence>
<evidence type="ECO:0000313" key="12">
    <source>
        <dbReference type="Proteomes" id="UP001321249"/>
    </source>
</evidence>
<feature type="transmembrane region" description="Helical" evidence="7">
    <location>
        <begin position="342"/>
        <end position="363"/>
    </location>
</feature>
<keyword evidence="2" id="KW-0813">Transport</keyword>
<dbReference type="Proteomes" id="UP001321249">
    <property type="component" value="Unassembled WGS sequence"/>
</dbReference>
<reference evidence="11" key="3">
    <citation type="submission" date="2023-06" db="EMBL/GenBank/DDBJ databases">
        <title>Pangenomics reveal diversification of enzyme families and niche specialization in globally abundant SAR202 bacteria.</title>
        <authorList>
            <person name="Saw J.H.W."/>
        </authorList>
    </citation>
    <scope>NUCLEOTIDE SEQUENCE [LARGE SCALE GENOMIC DNA]</scope>
    <source>
        <strain evidence="11">JH1073</strain>
    </source>
</reference>
<dbReference type="CDD" id="cd06173">
    <property type="entry name" value="MFS_MefA_like"/>
    <property type="match status" value="1"/>
</dbReference>
<feature type="transmembrane region" description="Helical" evidence="7">
    <location>
        <begin position="400"/>
        <end position="422"/>
    </location>
</feature>
<keyword evidence="3" id="KW-1003">Cell membrane</keyword>
<evidence type="ECO:0000313" key="11">
    <source>
        <dbReference type="Proteomes" id="UP001219901"/>
    </source>
</evidence>
<evidence type="ECO:0000256" key="4">
    <source>
        <dbReference type="ARBA" id="ARBA00022692"/>
    </source>
</evidence>
<gene>
    <name evidence="9" type="ORF">GKO46_06760</name>
    <name evidence="10" type="ORF">GKO48_00765</name>
</gene>
<keyword evidence="5 7" id="KW-1133">Transmembrane helix</keyword>
<dbReference type="InterPro" id="IPR010290">
    <property type="entry name" value="TM_effector"/>
</dbReference>
<dbReference type="InterPro" id="IPR020846">
    <property type="entry name" value="MFS_dom"/>
</dbReference>
<feature type="transmembrane region" description="Helical" evidence="7">
    <location>
        <begin position="70"/>
        <end position="91"/>
    </location>
</feature>
<dbReference type="InterPro" id="IPR036259">
    <property type="entry name" value="MFS_trans_sf"/>
</dbReference>
<evidence type="ECO:0000313" key="9">
    <source>
        <dbReference type="EMBL" id="MDG0866774.1"/>
    </source>
</evidence>
<reference evidence="11 12" key="1">
    <citation type="submission" date="2019-11" db="EMBL/GenBank/DDBJ databases">
        <authorList>
            <person name="Cho J.-C."/>
        </authorList>
    </citation>
    <scope>NUCLEOTIDE SEQUENCE [LARGE SCALE GENOMIC DNA]</scope>
    <source>
        <strain evidence="10 11">JH1073</strain>
        <strain evidence="9 12">JH702</strain>
    </source>
</reference>
<evidence type="ECO:0000259" key="8">
    <source>
        <dbReference type="PROSITE" id="PS50850"/>
    </source>
</evidence>
<dbReference type="Proteomes" id="UP001219901">
    <property type="component" value="Chromosome"/>
</dbReference>
<feature type="transmembrane region" description="Helical" evidence="7">
    <location>
        <begin position="103"/>
        <end position="121"/>
    </location>
</feature>
<feature type="domain" description="Major facilitator superfamily (MFS) profile" evidence="8">
    <location>
        <begin position="67"/>
        <end position="453"/>
    </location>
</feature>
<dbReference type="PROSITE" id="PS50850">
    <property type="entry name" value="MFS"/>
    <property type="match status" value="1"/>
</dbReference>
<dbReference type="EMBL" id="WMBE01000002">
    <property type="protein sequence ID" value="MDG0866774.1"/>
    <property type="molecule type" value="Genomic_DNA"/>
</dbReference>
<dbReference type="PANTHER" id="PTHR23513">
    <property type="entry name" value="INTEGRAL MEMBRANE EFFLUX PROTEIN-RELATED"/>
    <property type="match status" value="1"/>
</dbReference>
<evidence type="ECO:0000256" key="5">
    <source>
        <dbReference type="ARBA" id="ARBA00022989"/>
    </source>
</evidence>
<keyword evidence="6 7" id="KW-0472">Membrane</keyword>
<evidence type="ECO:0000256" key="1">
    <source>
        <dbReference type="ARBA" id="ARBA00004651"/>
    </source>
</evidence>
<evidence type="ECO:0000256" key="6">
    <source>
        <dbReference type="ARBA" id="ARBA00023136"/>
    </source>
</evidence>
<keyword evidence="4 7" id="KW-0812">Transmembrane</keyword>
<dbReference type="EMBL" id="CP046147">
    <property type="protein sequence ID" value="WFG38198.1"/>
    <property type="molecule type" value="Genomic_DNA"/>
</dbReference>
<keyword evidence="11" id="KW-1185">Reference proteome</keyword>
<dbReference type="Gene3D" id="1.20.1250.20">
    <property type="entry name" value="MFS general substrate transporter like domains"/>
    <property type="match status" value="1"/>
</dbReference>
<feature type="transmembrane region" description="Helical" evidence="7">
    <location>
        <begin position="305"/>
        <end position="330"/>
    </location>
</feature>
<dbReference type="GO" id="GO:0005886">
    <property type="term" value="C:plasma membrane"/>
    <property type="evidence" value="ECO:0007669"/>
    <property type="project" value="UniProtKB-SubCell"/>
</dbReference>
<comment type="subcellular location">
    <subcellularLocation>
        <location evidence="1">Cell membrane</location>
        <topology evidence="1">Multi-pass membrane protein</topology>
    </subcellularLocation>
</comment>
<evidence type="ECO:0000256" key="7">
    <source>
        <dbReference type="SAM" id="Phobius"/>
    </source>
</evidence>
<organism evidence="10 11">
    <name type="scientific">Candidatus Lucifugimonas marina</name>
    <dbReference type="NCBI Taxonomy" id="3038979"/>
    <lineage>
        <taxon>Bacteria</taxon>
        <taxon>Bacillati</taxon>
        <taxon>Chloroflexota</taxon>
        <taxon>Dehalococcoidia</taxon>
        <taxon>SAR202 cluster</taxon>
        <taxon>Candidatus Lucifugimonadales</taxon>
        <taxon>Candidatus Lucifugimonadaceae</taxon>
        <taxon>Candidatus Lucifugimonas</taxon>
    </lineage>
</organism>
<protein>
    <submittedName>
        <fullName evidence="10">MFS transporter</fullName>
    </submittedName>
</protein>
<reference evidence="10" key="2">
    <citation type="journal article" date="2023" name="Nat. Commun.">
        <title>Cultivation of marine bacteria of the SAR202 clade.</title>
        <authorList>
            <person name="Lim Y."/>
            <person name="Seo J.H."/>
            <person name="Giovannoni S.J."/>
            <person name="Kang I."/>
            <person name="Cho J.C."/>
        </authorList>
    </citation>
    <scope>NUCLEOTIDE SEQUENCE</scope>
    <source>
        <strain evidence="10">JH1073</strain>
    </source>
</reference>
<feature type="transmembrane region" description="Helical" evidence="7">
    <location>
        <begin position="133"/>
        <end position="154"/>
    </location>
</feature>
<dbReference type="SUPFAM" id="SSF103473">
    <property type="entry name" value="MFS general substrate transporter"/>
    <property type="match status" value="1"/>
</dbReference>
<dbReference type="AlphaFoldDB" id="A0AAJ6CRA6"/>
<feature type="transmembrane region" description="Helical" evidence="7">
    <location>
        <begin position="275"/>
        <end position="293"/>
    </location>
</feature>
<sequence>MAGDSLANRLRRRVIAHPDSVVQAYTAPVLSKEQAAEQPPSTSGRGVISRLLPNTLANAFRSLQNRNFRYLWFGQLLSATAMHADMVARSWLVWDLTGSSTSVASVLVARAIPMLILGLIGGVAADRFDRRKLLMVIQGWTFLMHVIMAALLLAGLVELWHVYVLAFGLGAGMAMNQPVRTSIIPNLVDKKDMMNAMSLNSIAINSTRLGGPALIALLIAATDVGWAYVWSAGAFAVVMFTTTKITIPKISSGRPRGNPISQLIEGFVYIGRHRVILALVLLGLGPLAIGFSHQVLLPQLVEEEFGYGIGLMGVLTSVGAIGGLSGGLFIASRRNVSYKGKLMLFSATSYGLALLGFAGANYLWMTFPLIIWIGVSQTLFRAGNSATLMEVAPDRLRGRIISATLLDTALSPAAGIAAGYVADRHGVGSGYLLLSVGCLAVVALTLLIYPRVKDL</sequence>
<name>A0AAJ6CRA6_9CHLR</name>
<dbReference type="GO" id="GO:0022857">
    <property type="term" value="F:transmembrane transporter activity"/>
    <property type="evidence" value="ECO:0007669"/>
    <property type="project" value="InterPro"/>
</dbReference>
<accession>A0AAJ6CRA6</accession>
<evidence type="ECO:0000313" key="10">
    <source>
        <dbReference type="EMBL" id="WFG38198.1"/>
    </source>
</evidence>
<dbReference type="PANTHER" id="PTHR23513:SF11">
    <property type="entry name" value="STAPHYLOFERRIN A TRANSPORTER"/>
    <property type="match status" value="1"/>
</dbReference>
<proteinExistence type="predicted"/>